<gene>
    <name evidence="1" type="ORF">NDU88_005483</name>
</gene>
<evidence type="ECO:0000313" key="1">
    <source>
        <dbReference type="EMBL" id="KAJ1210115.1"/>
    </source>
</evidence>
<name>A0AAV7WB54_PLEWA</name>
<protein>
    <submittedName>
        <fullName evidence="1">Uncharacterized protein</fullName>
    </submittedName>
</protein>
<dbReference type="EMBL" id="JANPWB010000002">
    <property type="protein sequence ID" value="KAJ1210115.1"/>
    <property type="molecule type" value="Genomic_DNA"/>
</dbReference>
<proteinExistence type="predicted"/>
<keyword evidence="2" id="KW-1185">Reference proteome</keyword>
<reference evidence="1" key="1">
    <citation type="journal article" date="2022" name="bioRxiv">
        <title>Sequencing and chromosome-scale assembly of the giantPleurodeles waltlgenome.</title>
        <authorList>
            <person name="Brown T."/>
            <person name="Elewa A."/>
            <person name="Iarovenko S."/>
            <person name="Subramanian E."/>
            <person name="Araus A.J."/>
            <person name="Petzold A."/>
            <person name="Susuki M."/>
            <person name="Suzuki K.-i.T."/>
            <person name="Hayashi T."/>
            <person name="Toyoda A."/>
            <person name="Oliveira C."/>
            <person name="Osipova E."/>
            <person name="Leigh N.D."/>
            <person name="Simon A."/>
            <person name="Yun M.H."/>
        </authorList>
    </citation>
    <scope>NUCLEOTIDE SEQUENCE</scope>
    <source>
        <strain evidence="1">20211129_DDA</strain>
        <tissue evidence="1">Liver</tissue>
    </source>
</reference>
<evidence type="ECO:0000313" key="2">
    <source>
        <dbReference type="Proteomes" id="UP001066276"/>
    </source>
</evidence>
<sequence length="368" mass="38855">MAAVIACSSPPKKFTKFKNKSAELTCSPDLLQEVLPQASGLNEPFVVRKRGAGRCSKRSGVSLARRAATGGRGAGPIGAVAVVRQKEAQRVAVHASDLAHSRISFTQAQPPRKSGVEPHAAILEERELGGAFKMAAPSEGIFPLPRTLEEGQLDASVKMAARSEFVGEDVIIISDEETERLARLRLVEGDNNLQSFGQLGGRVSSEVTVHRKAGRPAGGQSASVKVGAPLGHRRKGRVKSGAVYPTARESVLSGSLVHGAGSVLDEQPFTSRGASARFECTEEEWLDYEEDVEEQVMPALKSVAKGATQSVPEVVRGDRSGNHHRDVAVGNLARGEEFDWGSANFGFGRQVGVGSGANFGSGPQGLVS</sequence>
<dbReference type="Proteomes" id="UP001066276">
    <property type="component" value="Chromosome 1_2"/>
</dbReference>
<organism evidence="1 2">
    <name type="scientific">Pleurodeles waltl</name>
    <name type="common">Iberian ribbed newt</name>
    <dbReference type="NCBI Taxonomy" id="8319"/>
    <lineage>
        <taxon>Eukaryota</taxon>
        <taxon>Metazoa</taxon>
        <taxon>Chordata</taxon>
        <taxon>Craniata</taxon>
        <taxon>Vertebrata</taxon>
        <taxon>Euteleostomi</taxon>
        <taxon>Amphibia</taxon>
        <taxon>Batrachia</taxon>
        <taxon>Caudata</taxon>
        <taxon>Salamandroidea</taxon>
        <taxon>Salamandridae</taxon>
        <taxon>Pleurodelinae</taxon>
        <taxon>Pleurodeles</taxon>
    </lineage>
</organism>
<accession>A0AAV7WB54</accession>
<comment type="caution">
    <text evidence="1">The sequence shown here is derived from an EMBL/GenBank/DDBJ whole genome shotgun (WGS) entry which is preliminary data.</text>
</comment>
<dbReference type="AlphaFoldDB" id="A0AAV7WB54"/>